<feature type="transmembrane region" description="Helical" evidence="1">
    <location>
        <begin position="343"/>
        <end position="362"/>
    </location>
</feature>
<gene>
    <name evidence="2" type="ORF">GCM10007269_13500</name>
</gene>
<name>A0ABQ1RKU6_9MICO</name>
<keyword evidence="3" id="KW-1185">Reference proteome</keyword>
<keyword evidence="1" id="KW-0812">Transmembrane</keyword>
<comment type="caution">
    <text evidence="2">The sequence shown here is derived from an EMBL/GenBank/DDBJ whole genome shotgun (WGS) entry which is preliminary data.</text>
</comment>
<protein>
    <recommendedName>
        <fullName evidence="4">DUF2029 domain-containing protein</fullName>
    </recommendedName>
</protein>
<feature type="transmembrane region" description="Helical" evidence="1">
    <location>
        <begin position="320"/>
        <end position="336"/>
    </location>
</feature>
<evidence type="ECO:0008006" key="4">
    <source>
        <dbReference type="Google" id="ProtNLM"/>
    </source>
</evidence>
<dbReference type="EMBL" id="BMCM01000002">
    <property type="protein sequence ID" value="GGD71645.1"/>
    <property type="molecule type" value="Genomic_DNA"/>
</dbReference>
<evidence type="ECO:0000256" key="1">
    <source>
        <dbReference type="SAM" id="Phobius"/>
    </source>
</evidence>
<dbReference type="RefSeq" id="WP_188435841.1">
    <property type="nucleotide sequence ID" value="NZ_BMCM01000002.1"/>
</dbReference>
<accession>A0ABQ1RKU6</accession>
<feature type="transmembrane region" description="Helical" evidence="1">
    <location>
        <begin position="191"/>
        <end position="211"/>
    </location>
</feature>
<feature type="transmembrane region" description="Helical" evidence="1">
    <location>
        <begin position="295"/>
        <end position="314"/>
    </location>
</feature>
<reference evidence="3" key="1">
    <citation type="journal article" date="2019" name="Int. J. Syst. Evol. Microbiol.">
        <title>The Global Catalogue of Microorganisms (GCM) 10K type strain sequencing project: providing services to taxonomists for standard genome sequencing and annotation.</title>
        <authorList>
            <consortium name="The Broad Institute Genomics Platform"/>
            <consortium name="The Broad Institute Genome Sequencing Center for Infectious Disease"/>
            <person name="Wu L."/>
            <person name="Ma J."/>
        </authorList>
    </citation>
    <scope>NUCLEOTIDE SEQUENCE [LARGE SCALE GENOMIC DNA]</scope>
    <source>
        <strain evidence="3">CCM 7640</strain>
    </source>
</reference>
<keyword evidence="1" id="KW-0472">Membrane</keyword>
<evidence type="ECO:0000313" key="3">
    <source>
        <dbReference type="Proteomes" id="UP000629365"/>
    </source>
</evidence>
<feature type="transmembrane region" description="Helical" evidence="1">
    <location>
        <begin position="121"/>
        <end position="154"/>
    </location>
</feature>
<proteinExistence type="predicted"/>
<organism evidence="2 3">
    <name type="scientific">Microbacterium murale</name>
    <dbReference type="NCBI Taxonomy" id="1081040"/>
    <lineage>
        <taxon>Bacteria</taxon>
        <taxon>Bacillati</taxon>
        <taxon>Actinomycetota</taxon>
        <taxon>Actinomycetes</taxon>
        <taxon>Micrococcales</taxon>
        <taxon>Microbacteriaceae</taxon>
        <taxon>Microbacterium</taxon>
    </lineage>
</organism>
<keyword evidence="1" id="KW-1133">Transmembrane helix</keyword>
<evidence type="ECO:0000313" key="2">
    <source>
        <dbReference type="EMBL" id="GGD71645.1"/>
    </source>
</evidence>
<feature type="transmembrane region" description="Helical" evidence="1">
    <location>
        <begin position="7"/>
        <end position="26"/>
    </location>
</feature>
<dbReference type="Proteomes" id="UP000629365">
    <property type="component" value="Unassembled WGS sequence"/>
</dbReference>
<feature type="transmembrane region" description="Helical" evidence="1">
    <location>
        <begin position="266"/>
        <end position="288"/>
    </location>
</feature>
<feature type="transmembrane region" description="Helical" evidence="1">
    <location>
        <begin position="374"/>
        <end position="396"/>
    </location>
</feature>
<sequence length="407" mass="43280">MRPRTTLLWAAFLAVHVLVAWLGWVYPTQPMGDVVLVYEPWSTAAVSGGAIVGITEPWVYPQLALLPMLLTKLLAWPLIGFVGTSGAYLIGWAVMVTAVDAVAFGVLVGRRGTAARRSAGWFWTAALLLLGPIGIYRIDAVTVALAVIGGLWLIKCPVVATTLLTVAAWIKIWPGALVLAAVVAARGRIRILLAAVGACAAIVLVLFLVGADRHLLGFLTEQTGRGVQIESVAATPFMWLAHFGAASIDYSFEILTFQIGAPGVSVLAGVLTPIMVVAVAALIVVGVVKATRGASFPRLFPPLALTLVAVLIVTNKVGSPQFQTWLIAPVILWIIFDRTRSGLPAGVVLVLCALTCLIYPLTYDGLLHAELVPVLLLTARNLLLIALFVIGVRAMVRVPTTRKSIRT</sequence>